<proteinExistence type="inferred from homology"/>
<dbReference type="InterPro" id="IPR002020">
    <property type="entry name" value="Citrate_synthase"/>
</dbReference>
<dbReference type="FunFam" id="1.10.230.10:FF:000002">
    <property type="entry name" value="Citrate synthase"/>
    <property type="match status" value="1"/>
</dbReference>
<feature type="active site" evidence="8">
    <location>
        <position position="363"/>
    </location>
</feature>
<dbReference type="KEGG" id="rtc:APU90_08980"/>
<gene>
    <name evidence="11" type="ORF">VT73_01235</name>
</gene>
<dbReference type="Proteomes" id="UP000052979">
    <property type="component" value="Unassembled WGS sequence"/>
</dbReference>
<dbReference type="eggNOG" id="COG0372">
    <property type="taxonomic scope" value="Bacteria"/>
</dbReference>
<sequence length="426" mass="47748">MPETVTLTFGGRTAEFPVLRSVDGSSSIDFSALSKKTGFMSLDYGYVNTAATKSKITYIDGDNGILRYRGYPIEEVATRATFLEVAWLLIYGELPTVQQLTSFDDRIRRHTLLHEDLKRFFDALPHSAHPMSVLAAGVSALSTYYEESSSRKDQEAVELTTVRLLAKLPVMAAYAHKKSRGQAFLYPDNSLSFVDNFLRLNFGTMAEQYEVNPVLSRALDRLLILHEDHEQNASTSTVRLVGSTGANLYASVSAGINALFGPLHGGANEEVLTMLGHIRDSGESVRTFVERVKSKEEGVRLMGFGHRVYKNYDPRAKLVKESASEVLQALGVKDPLLDIAMELEAIALEDDYFKERRLYPNVDFYTGVIYKAMGFPTRMFTVLFAIGRLPGWIAHWREMASDKQTRIGRPQQLYIGSPERHWPPAD</sequence>
<dbReference type="Gene3D" id="1.10.230.10">
    <property type="entry name" value="Cytochrome P450-Terp, domain 2"/>
    <property type="match status" value="1"/>
</dbReference>
<evidence type="ECO:0000256" key="7">
    <source>
        <dbReference type="PIRNR" id="PIRNR001369"/>
    </source>
</evidence>
<dbReference type="NCBIfam" id="TIGR01798">
    <property type="entry name" value="cit_synth_I"/>
    <property type="match status" value="1"/>
</dbReference>
<dbReference type="PANTHER" id="PTHR42871:SF1">
    <property type="entry name" value="CITRATE SYNTHASE"/>
    <property type="match status" value="1"/>
</dbReference>
<evidence type="ECO:0000313" key="12">
    <source>
        <dbReference type="Proteomes" id="UP000052979"/>
    </source>
</evidence>
<evidence type="ECO:0000256" key="1">
    <source>
        <dbReference type="ARBA" id="ARBA00004751"/>
    </source>
</evidence>
<evidence type="ECO:0000256" key="2">
    <source>
        <dbReference type="ARBA" id="ARBA00010566"/>
    </source>
</evidence>
<comment type="similarity">
    <text evidence="2 7 10">Belongs to the citrate synthase family.</text>
</comment>
<dbReference type="SUPFAM" id="SSF48256">
    <property type="entry name" value="Citrate synthase"/>
    <property type="match status" value="1"/>
</dbReference>
<dbReference type="Gene3D" id="2.20.28.60">
    <property type="match status" value="1"/>
</dbReference>
<dbReference type="AlphaFoldDB" id="A0A0C5BC17"/>
<dbReference type="InterPro" id="IPR016143">
    <property type="entry name" value="Citrate_synth-like_sm_a-sub"/>
</dbReference>
<evidence type="ECO:0000256" key="4">
    <source>
        <dbReference type="ARBA" id="ARBA00022679"/>
    </source>
</evidence>
<dbReference type="GO" id="GO:0005737">
    <property type="term" value="C:cytoplasm"/>
    <property type="evidence" value="ECO:0007669"/>
    <property type="project" value="InterPro"/>
</dbReference>
<dbReference type="GO" id="GO:0036440">
    <property type="term" value="F:citrate synthase activity"/>
    <property type="evidence" value="ECO:0007669"/>
    <property type="project" value="UniProtKB-EC"/>
</dbReference>
<evidence type="ECO:0000256" key="5">
    <source>
        <dbReference type="ARBA" id="ARBA00049288"/>
    </source>
</evidence>
<dbReference type="NCBIfam" id="NF004126">
    <property type="entry name" value="PRK05614.1"/>
    <property type="match status" value="1"/>
</dbReference>
<dbReference type="STRING" id="145458.APU90_08980"/>
<protein>
    <recommendedName>
        <fullName evidence="6 7">Citrate synthase</fullName>
    </recommendedName>
</protein>
<dbReference type="InterPro" id="IPR019810">
    <property type="entry name" value="Citrate_synthase_AS"/>
</dbReference>
<feature type="active site" evidence="8">
    <location>
        <position position="306"/>
    </location>
</feature>
<dbReference type="KEGG" id="rtx:TI83_08100"/>
<dbReference type="GeneID" id="93666731"/>
<comment type="pathway">
    <text evidence="1 9">Carbohydrate metabolism; tricarboxylic acid cycle; isocitrate from oxaloacetate: step 1/2.</text>
</comment>
<comment type="catalytic activity">
    <reaction evidence="5 9">
        <text>oxaloacetate + acetyl-CoA + H2O = citrate + CoA + H(+)</text>
        <dbReference type="Rhea" id="RHEA:16845"/>
        <dbReference type="ChEBI" id="CHEBI:15377"/>
        <dbReference type="ChEBI" id="CHEBI:15378"/>
        <dbReference type="ChEBI" id="CHEBI:16452"/>
        <dbReference type="ChEBI" id="CHEBI:16947"/>
        <dbReference type="ChEBI" id="CHEBI:57287"/>
        <dbReference type="ChEBI" id="CHEBI:57288"/>
        <dbReference type="EC" id="2.3.3.16"/>
    </reaction>
</comment>
<dbReference type="PRINTS" id="PR00143">
    <property type="entry name" value="CITRTSNTHASE"/>
</dbReference>
<dbReference type="RefSeq" id="WP_042734653.1">
    <property type="nucleotide sequence ID" value="NZ_CP010848.1"/>
</dbReference>
<dbReference type="PANTHER" id="PTHR42871">
    <property type="entry name" value="CITRATE SYNTHASE"/>
    <property type="match status" value="1"/>
</dbReference>
<evidence type="ECO:0000256" key="3">
    <source>
        <dbReference type="ARBA" id="ARBA00022532"/>
    </source>
</evidence>
<evidence type="ECO:0000256" key="8">
    <source>
        <dbReference type="PIRSR" id="PIRSR001369-1"/>
    </source>
</evidence>
<organism evidence="11 12">
    <name type="scientific">Rathayibacter toxicus</name>
    <dbReference type="NCBI Taxonomy" id="145458"/>
    <lineage>
        <taxon>Bacteria</taxon>
        <taxon>Bacillati</taxon>
        <taxon>Actinomycetota</taxon>
        <taxon>Actinomycetes</taxon>
        <taxon>Micrococcales</taxon>
        <taxon>Microbacteriaceae</taxon>
        <taxon>Rathayibacter</taxon>
    </lineage>
</organism>
<evidence type="ECO:0000256" key="10">
    <source>
        <dbReference type="RuleBase" id="RU003406"/>
    </source>
</evidence>
<dbReference type="PIRSF" id="PIRSF001369">
    <property type="entry name" value="Citrate_synth"/>
    <property type="match status" value="1"/>
</dbReference>
<dbReference type="InterPro" id="IPR024176">
    <property type="entry name" value="Citrate_synthase_bac-typ"/>
</dbReference>
<name>A0A0C5BC17_9MICO</name>
<dbReference type="Gene3D" id="1.10.580.10">
    <property type="entry name" value="Citrate Synthase, domain 1"/>
    <property type="match status" value="1"/>
</dbReference>
<evidence type="ECO:0000256" key="6">
    <source>
        <dbReference type="NCBIfam" id="TIGR01798"/>
    </source>
</evidence>
<keyword evidence="4 7" id="KW-0808">Transferase</keyword>
<accession>A0A0C5BC17</accession>
<evidence type="ECO:0000256" key="9">
    <source>
        <dbReference type="RuleBase" id="RU003370"/>
    </source>
</evidence>
<keyword evidence="3 9" id="KW-0816">Tricarboxylic acid cycle</keyword>
<dbReference type="InterPro" id="IPR016142">
    <property type="entry name" value="Citrate_synth-like_lrg_a-sub"/>
</dbReference>
<evidence type="ECO:0000313" key="11">
    <source>
        <dbReference type="EMBL" id="KKM47013.1"/>
    </source>
</evidence>
<keyword evidence="12" id="KW-1185">Reference proteome</keyword>
<dbReference type="InterPro" id="IPR036969">
    <property type="entry name" value="Citrate_synthase_sf"/>
</dbReference>
<reference evidence="11 12" key="1">
    <citation type="submission" date="2015-04" db="EMBL/GenBank/DDBJ databases">
        <title>Draft genome sequence of Rathayibacter toxicus strain FH-142 (AKA 70134 or CS 32), a Western Australian isolate.</title>
        <authorList>
            <consortium name="Consortium for Microbial Forensics and Genomics (microFORGE)"/>
            <person name="Knight B.M."/>
            <person name="Roberts D.P."/>
            <person name="Lin D."/>
            <person name="Hari K."/>
            <person name="Fletcher J."/>
            <person name="Melcher U."/>
            <person name="Blagden T."/>
            <person name="Luster D.G."/>
            <person name="Sechler A.J."/>
            <person name="Schneider W.L."/>
            <person name="Winegar R.A."/>
        </authorList>
    </citation>
    <scope>NUCLEOTIDE SEQUENCE [LARGE SCALE GENOMIC DNA]</scope>
    <source>
        <strain evidence="11 12">FH142</strain>
    </source>
</reference>
<dbReference type="EMBL" id="LBFI01000011">
    <property type="protein sequence ID" value="KKM47013.1"/>
    <property type="molecule type" value="Genomic_DNA"/>
</dbReference>
<comment type="caution">
    <text evidence="11">The sequence shown here is derived from an EMBL/GenBank/DDBJ whole genome shotgun (WGS) entry which is preliminary data.</text>
</comment>
<dbReference type="GO" id="GO:0006099">
    <property type="term" value="P:tricarboxylic acid cycle"/>
    <property type="evidence" value="ECO:0007669"/>
    <property type="project" value="UniProtKB-UniRule"/>
</dbReference>
<dbReference type="InterPro" id="IPR010953">
    <property type="entry name" value="Citrate_synthase_typ-I"/>
</dbReference>
<dbReference type="PATRIC" id="fig|145458.7.peg.1847"/>
<dbReference type="PROSITE" id="PS00480">
    <property type="entry name" value="CITRATE_SYNTHASE"/>
    <property type="match status" value="1"/>
</dbReference>
<dbReference type="Pfam" id="PF00285">
    <property type="entry name" value="Citrate_synt"/>
    <property type="match status" value="1"/>
</dbReference>
<dbReference type="UniPathway" id="UPA00223">
    <property type="reaction ID" value="UER00717"/>
</dbReference>
<dbReference type="CDD" id="cd06114">
    <property type="entry name" value="EcCS_like"/>
    <property type="match status" value="1"/>
</dbReference>